<reference evidence="4" key="1">
    <citation type="journal article" date="2022" name="New Phytol.">
        <title>Evolutionary transition to the ectomycorrhizal habit in the genomes of a hyperdiverse lineage of mushroom-forming fungi.</title>
        <authorList>
            <person name="Looney B."/>
            <person name="Miyauchi S."/>
            <person name="Morin E."/>
            <person name="Drula E."/>
            <person name="Courty P.E."/>
            <person name="Kohler A."/>
            <person name="Kuo A."/>
            <person name="LaButti K."/>
            <person name="Pangilinan J."/>
            <person name="Lipzen A."/>
            <person name="Riley R."/>
            <person name="Andreopoulos W."/>
            <person name="He G."/>
            <person name="Johnson J."/>
            <person name="Nolan M."/>
            <person name="Tritt A."/>
            <person name="Barry K.W."/>
            <person name="Grigoriev I.V."/>
            <person name="Nagy L.G."/>
            <person name="Hibbett D."/>
            <person name="Henrissat B."/>
            <person name="Matheny P.B."/>
            <person name="Labbe J."/>
            <person name="Martin F.M."/>
        </authorList>
    </citation>
    <scope>NUCLEOTIDE SEQUENCE</scope>
    <source>
        <strain evidence="4">BPL690</strain>
    </source>
</reference>
<organism evidence="4 5">
    <name type="scientific">Multifurca ochricompacta</name>
    <dbReference type="NCBI Taxonomy" id="376703"/>
    <lineage>
        <taxon>Eukaryota</taxon>
        <taxon>Fungi</taxon>
        <taxon>Dikarya</taxon>
        <taxon>Basidiomycota</taxon>
        <taxon>Agaricomycotina</taxon>
        <taxon>Agaricomycetes</taxon>
        <taxon>Russulales</taxon>
        <taxon>Russulaceae</taxon>
        <taxon>Multifurca</taxon>
    </lineage>
</organism>
<evidence type="ECO:0000256" key="1">
    <source>
        <dbReference type="ARBA" id="ARBA00004450"/>
    </source>
</evidence>
<evidence type="ECO:0000256" key="2">
    <source>
        <dbReference type="ARBA" id="ARBA00006617"/>
    </source>
</evidence>
<dbReference type="Proteomes" id="UP001203297">
    <property type="component" value="Unassembled WGS sequence"/>
</dbReference>
<dbReference type="InterPro" id="IPR036291">
    <property type="entry name" value="NAD(P)-bd_dom_sf"/>
</dbReference>
<dbReference type="InterPro" id="IPR016040">
    <property type="entry name" value="NAD(P)-bd_dom"/>
</dbReference>
<accession>A0AAD4LZE5</accession>
<comment type="caution">
    <text evidence="4">The sequence shown here is derived from an EMBL/GenBank/DDBJ whole genome shotgun (WGS) entry which is preliminary data.</text>
</comment>
<dbReference type="Pfam" id="PF13460">
    <property type="entry name" value="NAD_binding_10"/>
    <property type="match status" value="1"/>
</dbReference>
<dbReference type="GO" id="GO:0051170">
    <property type="term" value="P:import into nucleus"/>
    <property type="evidence" value="ECO:0007669"/>
    <property type="project" value="TreeGrafter"/>
</dbReference>
<name>A0AAD4LZE5_9AGAM</name>
<evidence type="ECO:0000259" key="3">
    <source>
        <dbReference type="Pfam" id="PF13460"/>
    </source>
</evidence>
<dbReference type="AlphaFoldDB" id="A0AAD4LZE5"/>
<dbReference type="EMBL" id="WTXG01000047">
    <property type="protein sequence ID" value="KAI0296563.1"/>
    <property type="molecule type" value="Genomic_DNA"/>
</dbReference>
<evidence type="ECO:0000313" key="4">
    <source>
        <dbReference type="EMBL" id="KAI0296563.1"/>
    </source>
</evidence>
<sequence length="254" mass="27603">MLLVCLKVPYIWIGQSALLIGATGQTGRLLLRELLASPHFTRVGEAGRRLTSINELPADSRLKFEQTRVDFENIEAAGLKDGKWNVVFISLGTTRHQAGSAANFEKIDREYVISAARAAKADIDQRLVYISAANANPESSLLYARSKGLTEQGLAELGYSDTIIFRPAFLKNNEQTAKESRPLAYIVGAFATAMSFFNNHWQIGVDQLAKSLLIAGTVGSSDLPPVADSTRARWGGKAFTAISNRGALMLSQSL</sequence>
<comment type="subcellular location">
    <subcellularLocation>
        <location evidence="1">Mitochondrion outer membrane</location>
        <topology evidence="1">Peripheral membrane protein</topology>
    </subcellularLocation>
</comment>
<dbReference type="SUPFAM" id="SSF51735">
    <property type="entry name" value="NAD(P)-binding Rossmann-fold domains"/>
    <property type="match status" value="1"/>
</dbReference>
<gene>
    <name evidence="4" type="ORF">B0F90DRAFT_1927204</name>
</gene>
<feature type="domain" description="NAD(P)-binding" evidence="3">
    <location>
        <begin position="21"/>
        <end position="178"/>
    </location>
</feature>
<proteinExistence type="inferred from homology"/>
<dbReference type="Gene3D" id="3.40.50.720">
    <property type="entry name" value="NAD(P)-binding Rossmann-like Domain"/>
    <property type="match status" value="1"/>
</dbReference>
<dbReference type="GO" id="GO:0005741">
    <property type="term" value="C:mitochondrial outer membrane"/>
    <property type="evidence" value="ECO:0007669"/>
    <property type="project" value="UniProtKB-SubCell"/>
</dbReference>
<dbReference type="PANTHER" id="PTHR14097:SF7">
    <property type="entry name" value="OXIDOREDUCTASE HTATIP2"/>
    <property type="match status" value="1"/>
</dbReference>
<dbReference type="PANTHER" id="PTHR14097">
    <property type="entry name" value="OXIDOREDUCTASE HTATIP2"/>
    <property type="match status" value="1"/>
</dbReference>
<protein>
    <recommendedName>
        <fullName evidence="3">NAD(P)-binding domain-containing protein</fullName>
    </recommendedName>
</protein>
<keyword evidence="5" id="KW-1185">Reference proteome</keyword>
<comment type="similarity">
    <text evidence="2">Belongs to the FMP52 family.</text>
</comment>
<evidence type="ECO:0000313" key="5">
    <source>
        <dbReference type="Proteomes" id="UP001203297"/>
    </source>
</evidence>